<evidence type="ECO:0000256" key="6">
    <source>
        <dbReference type="SAM" id="Phobius"/>
    </source>
</evidence>
<protein>
    <submittedName>
        <fullName evidence="7">MFS transporter</fullName>
    </submittedName>
</protein>
<keyword evidence="2" id="KW-1003">Cell membrane</keyword>
<evidence type="ECO:0000256" key="1">
    <source>
        <dbReference type="ARBA" id="ARBA00004651"/>
    </source>
</evidence>
<evidence type="ECO:0000313" key="7">
    <source>
        <dbReference type="EMBL" id="MQS45572.1"/>
    </source>
</evidence>
<dbReference type="Proteomes" id="UP000436655">
    <property type="component" value="Unassembled WGS sequence"/>
</dbReference>
<feature type="transmembrane region" description="Helical" evidence="6">
    <location>
        <begin position="60"/>
        <end position="85"/>
    </location>
</feature>
<feature type="transmembrane region" description="Helical" evidence="6">
    <location>
        <begin position="21"/>
        <end position="40"/>
    </location>
</feature>
<feature type="transmembrane region" description="Helical" evidence="6">
    <location>
        <begin position="154"/>
        <end position="175"/>
    </location>
</feature>
<feature type="transmembrane region" description="Helical" evidence="6">
    <location>
        <begin position="385"/>
        <end position="406"/>
    </location>
</feature>
<dbReference type="InterPro" id="IPR011701">
    <property type="entry name" value="MFS"/>
</dbReference>
<keyword evidence="4 6" id="KW-1133">Transmembrane helix</keyword>
<dbReference type="SUPFAM" id="SSF103473">
    <property type="entry name" value="MFS general substrate transporter"/>
    <property type="match status" value="1"/>
</dbReference>
<feature type="transmembrane region" description="Helical" evidence="6">
    <location>
        <begin position="322"/>
        <end position="342"/>
    </location>
</feature>
<comment type="subcellular location">
    <subcellularLocation>
        <location evidence="1">Cell membrane</location>
        <topology evidence="1">Multi-pass membrane protein</topology>
    </subcellularLocation>
</comment>
<dbReference type="Gene3D" id="1.20.1250.20">
    <property type="entry name" value="MFS general substrate transporter like domains"/>
    <property type="match status" value="1"/>
</dbReference>
<feature type="transmembrane region" description="Helical" evidence="6">
    <location>
        <begin position="235"/>
        <end position="259"/>
    </location>
</feature>
<name>A0ABW9P945_9LACO</name>
<gene>
    <name evidence="7" type="ORF">FHL03_08755</name>
</gene>
<dbReference type="Pfam" id="PF07690">
    <property type="entry name" value="MFS_1"/>
    <property type="match status" value="1"/>
</dbReference>
<dbReference type="PANTHER" id="PTHR43124:SF3">
    <property type="entry name" value="CHLORAMPHENICOL EFFLUX PUMP RV0191"/>
    <property type="match status" value="1"/>
</dbReference>
<keyword evidence="8" id="KW-1185">Reference proteome</keyword>
<dbReference type="RefSeq" id="WP_153454830.1">
    <property type="nucleotide sequence ID" value="NZ_VDFL01000005.1"/>
</dbReference>
<feature type="transmembrane region" description="Helical" evidence="6">
    <location>
        <begin position="295"/>
        <end position="316"/>
    </location>
</feature>
<keyword evidence="5 6" id="KW-0472">Membrane</keyword>
<sequence length="410" mass="45232">MEERTDALESKVSNNSKVKGLLMLAVMWCAYVTFAMNWVGGSDLGAQIVQTFFGGPVAPVIQQVVNYTITAARVVANLFAAYILIKSGPKRAITIAMVLLMFSVVAVWMPNYWAFTISRMVMALGGSMVIVYMNPVVANYVAPDKKMIANALNTVSYNVGAFVVSILFVFFAQQLAANWKITLTIMASLTVVFFILWLIVSEDFDTTKNLESSEEQVKYGYKEALRDSFVWKYSIAFGGFLFLYVLAVTSFPSVISTYAPKIDGSLLNLLVTGFAIVGTGVGMKLGLTDMKRKKILLSTGTLMIAMFALALIFANISTFATYAFAAISGFFMFIQYPVYMNLPHEMPNMSAQKLTVIFGLFWAIAYTVNTLFTFIWSMLLGSSGWLAASIFYIVGSCLYLVMAAMLPETK</sequence>
<organism evidence="7 8">
    <name type="scientific">Companilactobacillus mishanensis</name>
    <dbReference type="NCBI Taxonomy" id="2486008"/>
    <lineage>
        <taxon>Bacteria</taxon>
        <taxon>Bacillati</taxon>
        <taxon>Bacillota</taxon>
        <taxon>Bacilli</taxon>
        <taxon>Lactobacillales</taxon>
        <taxon>Lactobacillaceae</taxon>
        <taxon>Companilactobacillus</taxon>
    </lineage>
</organism>
<evidence type="ECO:0000313" key="8">
    <source>
        <dbReference type="Proteomes" id="UP000436655"/>
    </source>
</evidence>
<dbReference type="PANTHER" id="PTHR43124">
    <property type="entry name" value="PURINE EFFLUX PUMP PBUE"/>
    <property type="match status" value="1"/>
</dbReference>
<comment type="caution">
    <text evidence="7">The sequence shown here is derived from an EMBL/GenBank/DDBJ whole genome shotgun (WGS) entry which is preliminary data.</text>
</comment>
<evidence type="ECO:0000256" key="5">
    <source>
        <dbReference type="ARBA" id="ARBA00023136"/>
    </source>
</evidence>
<feature type="transmembrane region" description="Helical" evidence="6">
    <location>
        <begin position="120"/>
        <end position="142"/>
    </location>
</feature>
<feature type="transmembrane region" description="Helical" evidence="6">
    <location>
        <begin position="92"/>
        <end position="114"/>
    </location>
</feature>
<evidence type="ECO:0000256" key="4">
    <source>
        <dbReference type="ARBA" id="ARBA00022989"/>
    </source>
</evidence>
<feature type="transmembrane region" description="Helical" evidence="6">
    <location>
        <begin position="354"/>
        <end position="379"/>
    </location>
</feature>
<reference evidence="7 8" key="1">
    <citation type="journal article" date="2019" name="Syst. Appl. Microbiol.">
        <title>Polyphasic characterization of two novel Lactobacillus spp. isolated from blown salami packages: Description of Lactobacillus halodurans sp. nov. and Lactobacillus salsicarnum sp. nov.</title>
        <authorList>
            <person name="Schuster J.A."/>
            <person name="Klingl A."/>
            <person name="Vogel R.F."/>
            <person name="Ehrmann M.A."/>
        </authorList>
    </citation>
    <scope>NUCLEOTIDE SEQUENCE [LARGE SCALE GENOMIC DNA]</scope>
    <source>
        <strain evidence="7 8">TMW 1.2098</strain>
    </source>
</reference>
<proteinExistence type="predicted"/>
<dbReference type="InterPro" id="IPR036259">
    <property type="entry name" value="MFS_trans_sf"/>
</dbReference>
<feature type="transmembrane region" description="Helical" evidence="6">
    <location>
        <begin position="181"/>
        <end position="200"/>
    </location>
</feature>
<evidence type="ECO:0000256" key="2">
    <source>
        <dbReference type="ARBA" id="ARBA00022475"/>
    </source>
</evidence>
<dbReference type="CDD" id="cd06174">
    <property type="entry name" value="MFS"/>
    <property type="match status" value="1"/>
</dbReference>
<accession>A0ABW9P945</accession>
<evidence type="ECO:0000256" key="3">
    <source>
        <dbReference type="ARBA" id="ARBA00022692"/>
    </source>
</evidence>
<keyword evidence="3 6" id="KW-0812">Transmembrane</keyword>
<dbReference type="EMBL" id="VDFN01000007">
    <property type="protein sequence ID" value="MQS45572.1"/>
    <property type="molecule type" value="Genomic_DNA"/>
</dbReference>
<dbReference type="InterPro" id="IPR050189">
    <property type="entry name" value="MFS_Efflux_Transporters"/>
</dbReference>
<feature type="transmembrane region" description="Helical" evidence="6">
    <location>
        <begin position="265"/>
        <end position="283"/>
    </location>
</feature>